<evidence type="ECO:0000313" key="5">
    <source>
        <dbReference type="Proteomes" id="UP000037151"/>
    </source>
</evidence>
<feature type="region of interest" description="Disordered" evidence="1">
    <location>
        <begin position="26"/>
        <end position="47"/>
    </location>
</feature>
<dbReference type="InterPro" id="IPR025326">
    <property type="entry name" value="DUF4232"/>
</dbReference>
<protein>
    <recommendedName>
        <fullName evidence="3">DUF4232 domain-containing protein</fullName>
    </recommendedName>
</protein>
<evidence type="ECO:0000256" key="1">
    <source>
        <dbReference type="SAM" id="MobiDB-lite"/>
    </source>
</evidence>
<dbReference type="RefSeq" id="WP_050372161.1">
    <property type="nucleotide sequence ID" value="NZ_KQ257822.1"/>
</dbReference>
<dbReference type="Proteomes" id="UP000037151">
    <property type="component" value="Unassembled WGS sequence"/>
</dbReference>
<evidence type="ECO:0000256" key="2">
    <source>
        <dbReference type="SAM" id="SignalP"/>
    </source>
</evidence>
<accession>A0A0L0K5B5</accession>
<dbReference type="AlphaFoldDB" id="A0A0L0K5B5"/>
<dbReference type="OrthoDB" id="3827416at2"/>
<reference evidence="5" key="1">
    <citation type="submission" date="2014-07" db="EMBL/GenBank/DDBJ databases">
        <title>Genome sequencing of plant-pathogenic Streptomyces species.</title>
        <authorList>
            <person name="Harrison J."/>
            <person name="Sapp M."/>
            <person name="Thwaites R."/>
            <person name="Studholme D.J."/>
        </authorList>
    </citation>
    <scope>NUCLEOTIDE SEQUENCE [LARGE SCALE GENOMIC DNA]</scope>
    <source>
        <strain evidence="5">NCPPB 4445</strain>
    </source>
</reference>
<dbReference type="PATRIC" id="fig|42234.21.peg.4536"/>
<evidence type="ECO:0000313" key="4">
    <source>
        <dbReference type="EMBL" id="KND32815.1"/>
    </source>
</evidence>
<keyword evidence="2" id="KW-0732">Signal</keyword>
<feature type="signal peptide" evidence="2">
    <location>
        <begin position="1"/>
        <end position="21"/>
    </location>
</feature>
<feature type="compositionally biased region" description="Low complexity" evidence="1">
    <location>
        <begin position="28"/>
        <end position="41"/>
    </location>
</feature>
<comment type="caution">
    <text evidence="4">The sequence shown here is derived from an EMBL/GenBank/DDBJ whole genome shotgun (WGS) entry which is preliminary data.</text>
</comment>
<organism evidence="4 5">
    <name type="scientific">Streptomyces acidiscabies</name>
    <dbReference type="NCBI Taxonomy" id="42234"/>
    <lineage>
        <taxon>Bacteria</taxon>
        <taxon>Bacillati</taxon>
        <taxon>Actinomycetota</taxon>
        <taxon>Actinomycetes</taxon>
        <taxon>Kitasatosporales</taxon>
        <taxon>Streptomycetaceae</taxon>
        <taxon>Streptomyces</taxon>
    </lineage>
</organism>
<feature type="chain" id="PRO_5005542109" description="DUF4232 domain-containing protein" evidence="2">
    <location>
        <begin position="22"/>
        <end position="301"/>
    </location>
</feature>
<gene>
    <name evidence="4" type="ORF">IQ63_21945</name>
</gene>
<sequence>MRRLPLLVPALAVLFAVTACGAERAEDAGASGSAGRSGASAVPVTDPGIDGVRITSVTLPSSPSPRPSGDYVVRPDSLARLTAAYEVVNKGAATMTYTVTVSFQSASGGAMDNRTVTVNAVAPGKTVTGTTEAIGVAGAVTAKVVKVAKVPTAEAPSTGGACPASGVRVYADQGDAAMGLRVVGIHLENCGTAPYSLDGYPELTLLDDQYRTVDGVTILKGTGDIPMAPDSAPPTRITLKPGERAQSGLAWRNTTGFGDAENVPYVRVRARSGADPVVISPSLDLGTTGQLGVGAWELEKR</sequence>
<feature type="domain" description="DUF4232" evidence="3">
    <location>
        <begin position="162"/>
        <end position="296"/>
    </location>
</feature>
<dbReference type="Pfam" id="PF14016">
    <property type="entry name" value="DUF4232"/>
    <property type="match status" value="1"/>
</dbReference>
<evidence type="ECO:0000259" key="3">
    <source>
        <dbReference type="Pfam" id="PF14016"/>
    </source>
</evidence>
<dbReference type="EMBL" id="JPPY01000132">
    <property type="protein sequence ID" value="KND32815.1"/>
    <property type="molecule type" value="Genomic_DNA"/>
</dbReference>
<name>A0A0L0K5B5_9ACTN</name>
<proteinExistence type="predicted"/>
<dbReference type="PROSITE" id="PS51257">
    <property type="entry name" value="PROKAR_LIPOPROTEIN"/>
    <property type="match status" value="1"/>
</dbReference>